<dbReference type="Pfam" id="PF00128">
    <property type="entry name" value="Alpha-amylase"/>
    <property type="match status" value="1"/>
</dbReference>
<name>A0A7Y4GUS6_9BRAD</name>
<feature type="signal peptide" evidence="1">
    <location>
        <begin position="1"/>
        <end position="20"/>
    </location>
</feature>
<dbReference type="AlphaFoldDB" id="A0A7Y4GUS6"/>
<proteinExistence type="predicted"/>
<evidence type="ECO:0000256" key="1">
    <source>
        <dbReference type="SAM" id="SignalP"/>
    </source>
</evidence>
<dbReference type="EMBL" id="JAAVLX010000007">
    <property type="protein sequence ID" value="NOJ42157.1"/>
    <property type="molecule type" value="Genomic_DNA"/>
</dbReference>
<dbReference type="Gene3D" id="3.20.20.80">
    <property type="entry name" value="Glycosidases"/>
    <property type="match status" value="1"/>
</dbReference>
<dbReference type="SMART" id="SM00642">
    <property type="entry name" value="Aamy"/>
    <property type="match status" value="1"/>
</dbReference>
<evidence type="ECO:0000313" key="4">
    <source>
        <dbReference type="Proteomes" id="UP000544122"/>
    </source>
</evidence>
<dbReference type="InterPro" id="IPR013780">
    <property type="entry name" value="Glyco_hydro_b"/>
</dbReference>
<feature type="domain" description="Glycosyl hydrolase family 13 catalytic" evidence="2">
    <location>
        <begin position="224"/>
        <end position="546"/>
    </location>
</feature>
<organism evidence="3 4">
    <name type="scientific">Bradyrhizobium australiense</name>
    <dbReference type="NCBI Taxonomy" id="2721161"/>
    <lineage>
        <taxon>Bacteria</taxon>
        <taxon>Pseudomonadati</taxon>
        <taxon>Pseudomonadota</taxon>
        <taxon>Alphaproteobacteria</taxon>
        <taxon>Hyphomicrobiales</taxon>
        <taxon>Nitrobacteraceae</taxon>
        <taxon>Bradyrhizobium</taxon>
    </lineage>
</organism>
<protein>
    <submittedName>
        <fullName evidence="3">DUF3459 domain-containing protein</fullName>
    </submittedName>
</protein>
<dbReference type="GO" id="GO:0016798">
    <property type="term" value="F:hydrolase activity, acting on glycosyl bonds"/>
    <property type="evidence" value="ECO:0007669"/>
    <property type="project" value="UniProtKB-KW"/>
</dbReference>
<dbReference type="Gene3D" id="2.60.40.1180">
    <property type="entry name" value="Golgi alpha-mannosidase II"/>
    <property type="match status" value="1"/>
</dbReference>
<keyword evidence="1" id="KW-0732">Signal</keyword>
<accession>A0A7Y4GUS6</accession>
<dbReference type="InterPro" id="IPR017853">
    <property type="entry name" value="GH"/>
</dbReference>
<dbReference type="Proteomes" id="UP000544122">
    <property type="component" value="Unassembled WGS sequence"/>
</dbReference>
<dbReference type="SUPFAM" id="SSF51445">
    <property type="entry name" value="(Trans)glycosidases"/>
    <property type="match status" value="1"/>
</dbReference>
<dbReference type="PANTHER" id="PTHR10357">
    <property type="entry name" value="ALPHA-AMYLASE FAMILY MEMBER"/>
    <property type="match status" value="1"/>
</dbReference>
<dbReference type="InterPro" id="IPR006047">
    <property type="entry name" value="GH13_cat_dom"/>
</dbReference>
<sequence length="639" mass="70815">MYLHLIRAGLLGAALLLTGAADQVPVSFGTAGGDTWDFFKSVDITVPEGRCDQIVVTSPGSAVTLPAGRGQAHARISLQPGDNQVRAECRQDGIERGSAQQSWNVRLHNTPTALVEISENGRGLTLGAQRSAPAPVRGSAIAAYEWRARDDNPAPLAGLPASGARIELFDVPPDGEYYVTVKVTDGSGRTDEATVMLRAQGGILRTVDAGHDHATWIDRAVVYGVVPTLFGPRGLADVAARLDQLRELGVTALWLSPITESPPDDFGYAVTDYFRIRQSLGDERKLRELVQAAHARGIRVIIDFVPNHLSDQHVYFADAVRHERSSPYFSFFARGRDGKAEHYFDWRNLKNLNYANPEVQRLVVEAFAYWVREFDVDGFRVDAAWGPKQRAPEFWPRWRVELKRIKPDLFLLAEASARDPYYGRYGFDAAYDWTGKLGEWAWRDAFEDEPNTARRLRSAIEASASGEVLVFRFLQNNDTGPRFRSRYGVGRTRVAAAMLLTLPGIPGIYTGEEVGAAYEPYRDAHQIAWDDDYGLQHWYQRLIALRREHAALRSREIRMLDVADGQNVLAYLRGAGEPSEDVLVLLNYGKSPVDVSIARDVVEKLSGGSLSDLLTGEEIGIGDGNIGLDGETVRILKLR</sequence>
<evidence type="ECO:0000313" key="3">
    <source>
        <dbReference type="EMBL" id="NOJ42157.1"/>
    </source>
</evidence>
<dbReference type="GO" id="GO:0005975">
    <property type="term" value="P:carbohydrate metabolic process"/>
    <property type="evidence" value="ECO:0007669"/>
    <property type="project" value="InterPro"/>
</dbReference>
<comment type="caution">
    <text evidence="3">The sequence shown here is derived from an EMBL/GenBank/DDBJ whole genome shotgun (WGS) entry which is preliminary data.</text>
</comment>
<feature type="chain" id="PRO_5030528950" evidence="1">
    <location>
        <begin position="21"/>
        <end position="639"/>
    </location>
</feature>
<dbReference type="RefSeq" id="WP_171581407.1">
    <property type="nucleotide sequence ID" value="NZ_JAAVLX010000007.1"/>
</dbReference>
<reference evidence="3 4" key="1">
    <citation type="submission" date="2020-03" db="EMBL/GenBank/DDBJ databases">
        <title>Bradyrhizobium diversity isolated from nodules of Indigofera sp.</title>
        <authorList>
            <person name="Klepa M."/>
            <person name="Helene L."/>
            <person name="Hungria M."/>
        </authorList>
    </citation>
    <scope>NUCLEOTIDE SEQUENCE [LARGE SCALE GENOMIC DNA]</scope>
    <source>
        <strain evidence="3 4">WSM 1791</strain>
    </source>
</reference>
<keyword evidence="4" id="KW-1185">Reference proteome</keyword>
<dbReference type="SUPFAM" id="SSF51011">
    <property type="entry name" value="Glycosyl hydrolase domain"/>
    <property type="match status" value="1"/>
</dbReference>
<gene>
    <name evidence="3" type="ORF">HCN58_21620</name>
</gene>
<evidence type="ECO:0000259" key="2">
    <source>
        <dbReference type="SMART" id="SM00642"/>
    </source>
</evidence>